<keyword evidence="1" id="KW-0472">Membrane</keyword>
<feature type="transmembrane region" description="Helical" evidence="1">
    <location>
        <begin position="248"/>
        <end position="269"/>
    </location>
</feature>
<accession>A0A847U1R8</accession>
<organism evidence="2 3">
    <name type="scientific">Haloarcula rubripromontorii</name>
    <dbReference type="NCBI Taxonomy" id="1705562"/>
    <lineage>
        <taxon>Archaea</taxon>
        <taxon>Methanobacteriati</taxon>
        <taxon>Methanobacteriota</taxon>
        <taxon>Stenosarchaea group</taxon>
        <taxon>Halobacteria</taxon>
        <taxon>Halobacteriales</taxon>
        <taxon>Haloarculaceae</taxon>
        <taxon>Haloarcula</taxon>
    </lineage>
</organism>
<evidence type="ECO:0000256" key="1">
    <source>
        <dbReference type="SAM" id="Phobius"/>
    </source>
</evidence>
<dbReference type="RefSeq" id="WP_170083393.1">
    <property type="nucleotide sequence ID" value="NZ_WOWB01000001.1"/>
</dbReference>
<sequence length="290" mass="31365">MVFGIAFLFIFLFLLLVLSPIWITLWLVLLTVALRFGVVPLLHRGFGINVPTPPIAAFTRHEAWRGSARATFQYEHGGFFKPMLLCAILLAGPNLSWFLRAIFGYTVFYATLVVSALLFVGLVVWLAQRRPDYDRRTVAAYTVGTLVLVFSVVLSVNAVGNGSLPQQSSISVQFVRVSGIALLVVPLATVAGAYLARQQQCSARFVTAVGLGTAIVGIGQKLWIGFGGQVTYHVPLLNLPVHGFEMGSVLYVAGCCWSVAAAAVLLTPADRGNTDSKWRASSAETTEDDT</sequence>
<dbReference type="Proteomes" id="UP000610611">
    <property type="component" value="Unassembled WGS sequence"/>
</dbReference>
<name>A0A847U1R8_9EURY</name>
<dbReference type="AlphaFoldDB" id="A0A847U1R8"/>
<reference evidence="2" key="1">
    <citation type="submission" date="2019-12" db="EMBL/GenBank/DDBJ databases">
        <title>The whole-genome sequencing of Haloarcula japonica strain pws8.</title>
        <authorList>
            <person name="Verma D.K."/>
            <person name="Gopal K."/>
            <person name="Prasad E.S."/>
        </authorList>
    </citation>
    <scope>NUCLEOTIDE SEQUENCE</scope>
    <source>
        <strain evidence="2">Pws8</strain>
    </source>
</reference>
<evidence type="ECO:0000313" key="2">
    <source>
        <dbReference type="EMBL" id="NLV06417.1"/>
    </source>
</evidence>
<feature type="transmembrane region" description="Helical" evidence="1">
    <location>
        <begin position="138"/>
        <end position="159"/>
    </location>
</feature>
<feature type="transmembrane region" description="Helical" evidence="1">
    <location>
        <begin position="179"/>
        <end position="196"/>
    </location>
</feature>
<proteinExistence type="predicted"/>
<evidence type="ECO:0000313" key="3">
    <source>
        <dbReference type="Proteomes" id="UP000610611"/>
    </source>
</evidence>
<keyword evidence="1" id="KW-1133">Transmembrane helix</keyword>
<dbReference type="EMBL" id="WOWB01000001">
    <property type="protein sequence ID" value="NLV06417.1"/>
    <property type="molecule type" value="Genomic_DNA"/>
</dbReference>
<feature type="transmembrane region" description="Helical" evidence="1">
    <location>
        <begin position="6"/>
        <end position="34"/>
    </location>
</feature>
<feature type="transmembrane region" description="Helical" evidence="1">
    <location>
        <begin position="208"/>
        <end position="228"/>
    </location>
</feature>
<comment type="caution">
    <text evidence="2">The sequence shown here is derived from an EMBL/GenBank/DDBJ whole genome shotgun (WGS) entry which is preliminary data.</text>
</comment>
<feature type="transmembrane region" description="Helical" evidence="1">
    <location>
        <begin position="105"/>
        <end position="126"/>
    </location>
</feature>
<keyword evidence="1" id="KW-0812">Transmembrane</keyword>
<gene>
    <name evidence="2" type="ORF">GOC83_09775</name>
</gene>
<protein>
    <submittedName>
        <fullName evidence="2">Uncharacterized protein</fullName>
    </submittedName>
</protein>